<dbReference type="Proteomes" id="UP000790787">
    <property type="component" value="Chromosome 16"/>
</dbReference>
<organism evidence="1 2">
    <name type="scientific">Nicotiana tabacum</name>
    <name type="common">Common tobacco</name>
    <dbReference type="NCBI Taxonomy" id="4097"/>
    <lineage>
        <taxon>Eukaryota</taxon>
        <taxon>Viridiplantae</taxon>
        <taxon>Streptophyta</taxon>
        <taxon>Embryophyta</taxon>
        <taxon>Tracheophyta</taxon>
        <taxon>Spermatophyta</taxon>
        <taxon>Magnoliopsida</taxon>
        <taxon>eudicotyledons</taxon>
        <taxon>Gunneridae</taxon>
        <taxon>Pentapetalae</taxon>
        <taxon>asterids</taxon>
        <taxon>lamiids</taxon>
        <taxon>Solanales</taxon>
        <taxon>Solanaceae</taxon>
        <taxon>Nicotianoideae</taxon>
        <taxon>Nicotianeae</taxon>
        <taxon>Nicotiana</taxon>
    </lineage>
</organism>
<reference evidence="2" key="2">
    <citation type="submission" date="2025-08" db="UniProtKB">
        <authorList>
            <consortium name="RefSeq"/>
        </authorList>
    </citation>
    <scope>IDENTIFICATION</scope>
    <source>
        <tissue evidence="2">Leaf</tissue>
    </source>
</reference>
<accession>A0AC58ST29</accession>
<dbReference type="RefSeq" id="XP_075088120.1">
    <property type="nucleotide sequence ID" value="XM_075232019.1"/>
</dbReference>
<sequence>MFAFTSLEVNYDRELAKRNRGIYTFRVQGQMYHFIDDLVPSRATGKFLQLYFYDNENELTNRMALSDKINETVIKKLMDILKVNPYSSFLRSLRDVPNLSEFYIALKSNSSLDQRTYNLPTASKVGAIIWIEDQTNDRISTPHIRIYTHSNRSQVEVLQGIIDLLRQGERDASNIGKKIFLPGSFIGGPRDMRRRYMDAIVLVQRFGKPDILLTMTCNPSWPEIQEHLLPTDEVQNRPDLIGRVFRAKVEELKADIKKKNIFGKVAAFMYTIEFQKRRLPHVHFLIILKDRYKLLTPQAYDKIVRAELPDRNTDPDLYKLVIKYMIHGPCGYLNPTNSFMEKNIQKKLLNKQQREKTYIHFTEDEKLHQSKLKDAKLIILGLFHTIHIYSVSSIVISMLKYVLI</sequence>
<evidence type="ECO:0000313" key="2">
    <source>
        <dbReference type="RefSeq" id="XP_075088120.1"/>
    </source>
</evidence>
<protein>
    <submittedName>
        <fullName evidence="2">Uncharacterized protein LOC142170181</fullName>
    </submittedName>
</protein>
<keyword evidence="1" id="KW-1185">Reference proteome</keyword>
<name>A0AC58ST29_TOBAC</name>
<reference evidence="1" key="1">
    <citation type="journal article" date="2014" name="Nat. Commun.">
        <title>The tobacco genome sequence and its comparison with those of tomato and potato.</title>
        <authorList>
            <person name="Sierro N."/>
            <person name="Battey J.N."/>
            <person name="Ouadi S."/>
            <person name="Bakaher N."/>
            <person name="Bovet L."/>
            <person name="Willig A."/>
            <person name="Goepfert S."/>
            <person name="Peitsch M.C."/>
            <person name="Ivanov N.V."/>
        </authorList>
    </citation>
    <scope>NUCLEOTIDE SEQUENCE [LARGE SCALE GENOMIC DNA]</scope>
</reference>
<gene>
    <name evidence="2" type="primary">LOC142170181</name>
</gene>
<evidence type="ECO:0000313" key="1">
    <source>
        <dbReference type="Proteomes" id="UP000790787"/>
    </source>
</evidence>
<proteinExistence type="predicted"/>